<evidence type="ECO:0000313" key="4">
    <source>
        <dbReference type="Proteomes" id="UP001212602"/>
    </source>
</evidence>
<dbReference type="Proteomes" id="UP001212602">
    <property type="component" value="Unassembled WGS sequence"/>
</dbReference>
<reference evidence="3" key="1">
    <citation type="submission" date="2023-01" db="EMBL/GenBank/DDBJ databases">
        <title>Xenophilus mangrovi sp. nov., isolated from soil of Mangrove nature reserve.</title>
        <authorList>
            <person name="Xu S."/>
            <person name="Liu Z."/>
            <person name="Xu Y."/>
        </authorList>
    </citation>
    <scope>NUCLEOTIDE SEQUENCE</scope>
    <source>
        <strain evidence="3">YW8</strain>
    </source>
</reference>
<comment type="caution">
    <text evidence="3">The sequence shown here is derived from an EMBL/GenBank/DDBJ whole genome shotgun (WGS) entry which is preliminary data.</text>
</comment>
<dbReference type="EMBL" id="JAQIPB010000001">
    <property type="protein sequence ID" value="MDA7415325.1"/>
    <property type="molecule type" value="Genomic_DNA"/>
</dbReference>
<dbReference type="Gene3D" id="3.10.450.160">
    <property type="entry name" value="inner membrane protein cigr"/>
    <property type="match status" value="1"/>
</dbReference>
<feature type="compositionally biased region" description="Basic and acidic residues" evidence="1">
    <location>
        <begin position="27"/>
        <end position="74"/>
    </location>
</feature>
<sequence>MKLSKLTAAALAATLGLASVGAHAQHGHRDGRDRDDHPGYSQRHEAWRGHAPERRYERHDHGDRHDRYDRRDYRDYRAYGPQPQFYRGQRLPAEWRGHQHRVNDWRAYHLSAPPQGQQWVQVGSSDFALVALATGVITSLILANN</sequence>
<proteinExistence type="predicted"/>
<dbReference type="AlphaFoldDB" id="A0AAE3SYB8"/>
<evidence type="ECO:0000256" key="2">
    <source>
        <dbReference type="SAM" id="SignalP"/>
    </source>
</evidence>
<evidence type="ECO:0000256" key="1">
    <source>
        <dbReference type="SAM" id="MobiDB-lite"/>
    </source>
</evidence>
<feature type="chain" id="PRO_5042268219" evidence="2">
    <location>
        <begin position="25"/>
        <end position="145"/>
    </location>
</feature>
<dbReference type="RefSeq" id="WP_271426583.1">
    <property type="nucleotide sequence ID" value="NZ_JAQIPB010000001.1"/>
</dbReference>
<dbReference type="Pfam" id="PF11776">
    <property type="entry name" value="RcnB"/>
    <property type="match status" value="1"/>
</dbReference>
<keyword evidence="2" id="KW-0732">Signal</keyword>
<name>A0AAE3SYB8_9BURK</name>
<organism evidence="3 4">
    <name type="scientific">Xenophilus arseniciresistens</name>
    <dbReference type="NCBI Taxonomy" id="1283306"/>
    <lineage>
        <taxon>Bacteria</taxon>
        <taxon>Pseudomonadati</taxon>
        <taxon>Pseudomonadota</taxon>
        <taxon>Betaproteobacteria</taxon>
        <taxon>Burkholderiales</taxon>
        <taxon>Comamonadaceae</taxon>
        <taxon>Xenophilus</taxon>
    </lineage>
</organism>
<feature type="region of interest" description="Disordered" evidence="1">
    <location>
        <begin position="22"/>
        <end position="74"/>
    </location>
</feature>
<gene>
    <name evidence="3" type="ORF">PGB34_03020</name>
</gene>
<protein>
    <submittedName>
        <fullName evidence="3">RcnB family protein</fullName>
    </submittedName>
</protein>
<accession>A0AAE3SYB8</accession>
<dbReference type="InterPro" id="IPR024572">
    <property type="entry name" value="RcnB"/>
</dbReference>
<evidence type="ECO:0000313" key="3">
    <source>
        <dbReference type="EMBL" id="MDA7415325.1"/>
    </source>
</evidence>
<feature type="signal peptide" evidence="2">
    <location>
        <begin position="1"/>
        <end position="24"/>
    </location>
</feature>
<keyword evidence="4" id="KW-1185">Reference proteome</keyword>